<dbReference type="AlphaFoldDB" id="A0A512NFE4"/>
<dbReference type="SUPFAM" id="SSF53850">
    <property type="entry name" value="Periplasmic binding protein-like II"/>
    <property type="match status" value="1"/>
</dbReference>
<evidence type="ECO:0000313" key="4">
    <source>
        <dbReference type="Proteomes" id="UP000321058"/>
    </source>
</evidence>
<dbReference type="InterPro" id="IPR005064">
    <property type="entry name" value="BUG"/>
</dbReference>
<reference evidence="3 4" key="1">
    <citation type="submission" date="2019-07" db="EMBL/GenBank/DDBJ databases">
        <title>Whole genome shotgun sequence of Reyranella soli NBRC 108950.</title>
        <authorList>
            <person name="Hosoyama A."/>
            <person name="Uohara A."/>
            <person name="Ohji S."/>
            <person name="Ichikawa N."/>
        </authorList>
    </citation>
    <scope>NUCLEOTIDE SEQUENCE [LARGE SCALE GENOMIC DNA]</scope>
    <source>
        <strain evidence="3 4">NBRC 108950</strain>
    </source>
</reference>
<gene>
    <name evidence="3" type="ORF">RSO01_48300</name>
</gene>
<organism evidence="3 4">
    <name type="scientific">Reyranella soli</name>
    <dbReference type="NCBI Taxonomy" id="1230389"/>
    <lineage>
        <taxon>Bacteria</taxon>
        <taxon>Pseudomonadati</taxon>
        <taxon>Pseudomonadota</taxon>
        <taxon>Alphaproteobacteria</taxon>
        <taxon>Hyphomicrobiales</taxon>
        <taxon>Reyranellaceae</taxon>
        <taxon>Reyranella</taxon>
    </lineage>
</organism>
<dbReference type="Proteomes" id="UP000321058">
    <property type="component" value="Unassembled WGS sequence"/>
</dbReference>
<dbReference type="Gene3D" id="3.40.190.10">
    <property type="entry name" value="Periplasmic binding protein-like II"/>
    <property type="match status" value="1"/>
</dbReference>
<dbReference type="CDD" id="cd13578">
    <property type="entry name" value="PBP2_Bug27"/>
    <property type="match status" value="1"/>
</dbReference>
<comment type="caution">
    <text evidence="3">The sequence shown here is derived from an EMBL/GenBank/DDBJ whole genome shotgun (WGS) entry which is preliminary data.</text>
</comment>
<dbReference type="PANTHER" id="PTHR42928">
    <property type="entry name" value="TRICARBOXYLATE-BINDING PROTEIN"/>
    <property type="match status" value="1"/>
</dbReference>
<dbReference type="Gene3D" id="3.40.190.150">
    <property type="entry name" value="Bordetella uptake gene, domain 1"/>
    <property type="match status" value="1"/>
</dbReference>
<dbReference type="EMBL" id="BKAJ01000084">
    <property type="protein sequence ID" value="GEP57664.1"/>
    <property type="molecule type" value="Genomic_DNA"/>
</dbReference>
<dbReference type="PIRSF" id="PIRSF017082">
    <property type="entry name" value="YflP"/>
    <property type="match status" value="1"/>
</dbReference>
<dbReference type="PANTHER" id="PTHR42928:SF5">
    <property type="entry name" value="BLR1237 PROTEIN"/>
    <property type="match status" value="1"/>
</dbReference>
<feature type="chain" id="PRO_5022243526" evidence="2">
    <location>
        <begin position="40"/>
        <end position="336"/>
    </location>
</feature>
<evidence type="ECO:0000256" key="2">
    <source>
        <dbReference type="SAM" id="SignalP"/>
    </source>
</evidence>
<dbReference type="InterPro" id="IPR006311">
    <property type="entry name" value="TAT_signal"/>
</dbReference>
<keyword evidence="2" id="KW-0732">Signal</keyword>
<accession>A0A512NFE4</accession>
<sequence>MSAREAKGGFLVKLYRRSVLAGAAALSASPLLGSRGAFAQAYPNKPIKIVVPFAAGSATDLTARGLAAKLQDILKQPIVVDDKPGASGQLGASAVATAAPDGYTLLMGTNSTNAANQALFKKLSYDPDKDFVPIMRCVTGVNVLVVNNDLPIKSVAELIDYAKKNPGKLNYAEASASQRLSAEMFNKMAGVKIERVPYKASPQALGDVISGQCQLMFPDLPQGLAQIDAGKVRGLATTGPQRTTVAPNLPAIAETVPGYSLVYWLAVFAPAGTPKDIQKTLADAIAEAMKDPATGKAMTQGRMEISPLPLEQFADYVKEQTTWWTTEIKAAGIEPE</sequence>
<comment type="similarity">
    <text evidence="1">Belongs to the UPF0065 (bug) family.</text>
</comment>
<dbReference type="Pfam" id="PF03401">
    <property type="entry name" value="TctC"/>
    <property type="match status" value="1"/>
</dbReference>
<name>A0A512NFE4_9HYPH</name>
<feature type="signal peptide" evidence="2">
    <location>
        <begin position="1"/>
        <end position="39"/>
    </location>
</feature>
<evidence type="ECO:0000256" key="1">
    <source>
        <dbReference type="ARBA" id="ARBA00006987"/>
    </source>
</evidence>
<protein>
    <submittedName>
        <fullName evidence="3">MFS transporter</fullName>
    </submittedName>
</protein>
<proteinExistence type="inferred from homology"/>
<evidence type="ECO:0000313" key="3">
    <source>
        <dbReference type="EMBL" id="GEP57664.1"/>
    </source>
</evidence>
<dbReference type="PROSITE" id="PS51318">
    <property type="entry name" value="TAT"/>
    <property type="match status" value="1"/>
</dbReference>
<keyword evidence="4" id="KW-1185">Reference proteome</keyword>
<dbReference type="InterPro" id="IPR042100">
    <property type="entry name" value="Bug_dom1"/>
</dbReference>